<evidence type="ECO:0000313" key="4">
    <source>
        <dbReference type="Proteomes" id="UP001321421"/>
    </source>
</evidence>
<evidence type="ECO:0000259" key="2">
    <source>
        <dbReference type="Pfam" id="PF00376"/>
    </source>
</evidence>
<organism evidence="3 4">
    <name type="scientific">Barrientosiimonas endolithica</name>
    <dbReference type="NCBI Taxonomy" id="1535208"/>
    <lineage>
        <taxon>Bacteria</taxon>
        <taxon>Bacillati</taxon>
        <taxon>Actinomycetota</taxon>
        <taxon>Actinomycetes</taxon>
        <taxon>Micrococcales</taxon>
        <taxon>Dermacoccaceae</taxon>
        <taxon>Barrientosiimonas</taxon>
    </lineage>
</organism>
<feature type="domain" description="HTH merR-type" evidence="2">
    <location>
        <begin position="25"/>
        <end position="54"/>
    </location>
</feature>
<dbReference type="EMBL" id="AP027735">
    <property type="protein sequence ID" value="BDZ58023.1"/>
    <property type="molecule type" value="Genomic_DNA"/>
</dbReference>
<feature type="region of interest" description="Disordered" evidence="1">
    <location>
        <begin position="46"/>
        <end position="75"/>
    </location>
</feature>
<accession>A0ABN6YQL4</accession>
<dbReference type="SUPFAM" id="SSF46955">
    <property type="entry name" value="Putative DNA-binding domain"/>
    <property type="match status" value="1"/>
</dbReference>
<keyword evidence="4" id="KW-1185">Reference proteome</keyword>
<dbReference type="RefSeq" id="WP_350227109.1">
    <property type="nucleotide sequence ID" value="NZ_AP027735.1"/>
</dbReference>
<dbReference type="Proteomes" id="UP001321421">
    <property type="component" value="Chromosome"/>
</dbReference>
<evidence type="ECO:0000313" key="3">
    <source>
        <dbReference type="EMBL" id="BDZ58023.1"/>
    </source>
</evidence>
<proteinExistence type="predicted"/>
<dbReference type="CDD" id="cd00592">
    <property type="entry name" value="HTH_MerR-like"/>
    <property type="match status" value="1"/>
</dbReference>
<dbReference type="InterPro" id="IPR009061">
    <property type="entry name" value="DNA-bd_dom_put_sf"/>
</dbReference>
<reference evidence="4" key="1">
    <citation type="journal article" date="2019" name="Int. J. Syst. Evol. Microbiol.">
        <title>The Global Catalogue of Microorganisms (GCM) 10K type strain sequencing project: providing services to taxonomists for standard genome sequencing and annotation.</title>
        <authorList>
            <consortium name="The Broad Institute Genomics Platform"/>
            <consortium name="The Broad Institute Genome Sequencing Center for Infectious Disease"/>
            <person name="Wu L."/>
            <person name="Ma J."/>
        </authorList>
    </citation>
    <scope>NUCLEOTIDE SEQUENCE [LARGE SCALE GENOMIC DNA]</scope>
    <source>
        <strain evidence="4">NBRC 110608</strain>
    </source>
</reference>
<dbReference type="Pfam" id="PF00376">
    <property type="entry name" value="MerR"/>
    <property type="match status" value="1"/>
</dbReference>
<name>A0ABN6YQL4_9MICO</name>
<dbReference type="Gene3D" id="1.10.1660.10">
    <property type="match status" value="1"/>
</dbReference>
<protein>
    <recommendedName>
        <fullName evidence="2">HTH merR-type domain-containing protein</fullName>
    </recommendedName>
</protein>
<sequence length="75" mass="8003">MTAPTSPGGRGLTIGAVLEQLREEFPDLTVSKVRFLDAQGLVSPQRRESGYREYTPATSSGCASCWRPSATGSGR</sequence>
<dbReference type="InterPro" id="IPR000551">
    <property type="entry name" value="MerR-type_HTH_dom"/>
</dbReference>
<gene>
    <name evidence="3" type="ORF">GCM10025872_16800</name>
</gene>
<evidence type="ECO:0000256" key="1">
    <source>
        <dbReference type="SAM" id="MobiDB-lite"/>
    </source>
</evidence>